<evidence type="ECO:0000256" key="7">
    <source>
        <dbReference type="ARBA" id="ARBA00022679"/>
    </source>
</evidence>
<evidence type="ECO:0000256" key="4">
    <source>
        <dbReference type="ARBA" id="ARBA00015486"/>
    </source>
</evidence>
<dbReference type="NCBIfam" id="NF000996">
    <property type="entry name" value="PRK00105.1"/>
    <property type="match status" value="1"/>
</dbReference>
<evidence type="ECO:0000256" key="11">
    <source>
        <dbReference type="SAM" id="Phobius"/>
    </source>
</evidence>
<keyword evidence="7 10" id="KW-0808">Transferase</keyword>
<evidence type="ECO:0000313" key="12">
    <source>
        <dbReference type="EMBL" id="RAJ10540.1"/>
    </source>
</evidence>
<comment type="function">
    <text evidence="10">Catalyzes the synthesis of alpha-ribazole-5'-phosphate from nicotinate mononucleotide (NAMN) and 5,6-dimethylbenzimidazole (DMB).</text>
</comment>
<dbReference type="HAMAP" id="MF_00230">
    <property type="entry name" value="CobT"/>
    <property type="match status" value="1"/>
</dbReference>
<evidence type="ECO:0000256" key="10">
    <source>
        <dbReference type="HAMAP-Rule" id="MF_00230"/>
    </source>
</evidence>
<evidence type="ECO:0000256" key="3">
    <source>
        <dbReference type="ARBA" id="ARBA00011991"/>
    </source>
</evidence>
<keyword evidence="11" id="KW-1133">Transmembrane helix</keyword>
<comment type="similarity">
    <text evidence="2 10">Belongs to the CobT family.</text>
</comment>
<dbReference type="AlphaFoldDB" id="A0A327R1K6"/>
<dbReference type="NCBIfam" id="TIGR03160">
    <property type="entry name" value="cobT_DBIPRT"/>
    <property type="match status" value="1"/>
</dbReference>
<gene>
    <name evidence="10" type="primary">cobT</name>
    <name evidence="12" type="ORF">LX64_00143</name>
</gene>
<dbReference type="PANTHER" id="PTHR43463">
    <property type="entry name" value="NICOTINATE-NUCLEOTIDE--DIMETHYLBENZIMIDAZOLE PHOSPHORIBOSYLTRANSFERASE"/>
    <property type="match status" value="1"/>
</dbReference>
<dbReference type="PANTHER" id="PTHR43463:SF1">
    <property type="entry name" value="NICOTINATE-NUCLEOTIDE--DIMETHYLBENZIMIDAZOLE PHOSPHORIBOSYLTRANSFERASE"/>
    <property type="match status" value="1"/>
</dbReference>
<dbReference type="Gene3D" id="3.40.50.10210">
    <property type="match status" value="1"/>
</dbReference>
<dbReference type="EC" id="2.4.2.21" evidence="3 10"/>
<keyword evidence="5 10" id="KW-0169">Cobalamin biosynthesis</keyword>
<keyword evidence="11" id="KW-0472">Membrane</keyword>
<keyword evidence="6 10" id="KW-0328">Glycosyltransferase</keyword>
<reference evidence="12 13" key="1">
    <citation type="submission" date="2018-06" db="EMBL/GenBank/DDBJ databases">
        <title>Genomic Encyclopedia of Archaeal and Bacterial Type Strains, Phase II (KMG-II): from individual species to whole genera.</title>
        <authorList>
            <person name="Goeker M."/>
        </authorList>
    </citation>
    <scope>NUCLEOTIDE SEQUENCE [LARGE SCALE GENOMIC DNA]</scope>
    <source>
        <strain evidence="12 13">DSM 23857</strain>
    </source>
</reference>
<proteinExistence type="inferred from homology"/>
<evidence type="ECO:0000313" key="13">
    <source>
        <dbReference type="Proteomes" id="UP000249547"/>
    </source>
</evidence>
<organism evidence="12 13">
    <name type="scientific">Chitinophaga skermanii</name>
    <dbReference type="NCBI Taxonomy" id="331697"/>
    <lineage>
        <taxon>Bacteria</taxon>
        <taxon>Pseudomonadati</taxon>
        <taxon>Bacteroidota</taxon>
        <taxon>Chitinophagia</taxon>
        <taxon>Chitinophagales</taxon>
        <taxon>Chitinophagaceae</taxon>
        <taxon>Chitinophaga</taxon>
    </lineage>
</organism>
<evidence type="ECO:0000256" key="5">
    <source>
        <dbReference type="ARBA" id="ARBA00022573"/>
    </source>
</evidence>
<dbReference type="Proteomes" id="UP000249547">
    <property type="component" value="Unassembled WGS sequence"/>
</dbReference>
<dbReference type="OrthoDB" id="9781491at2"/>
<evidence type="ECO:0000256" key="9">
    <source>
        <dbReference type="ARBA" id="ARBA00047340"/>
    </source>
</evidence>
<dbReference type="SUPFAM" id="SSF52733">
    <property type="entry name" value="Nicotinate mononucleotide:5,6-dimethylbenzimidazole phosphoribosyltransferase (CobT)"/>
    <property type="match status" value="1"/>
</dbReference>
<evidence type="ECO:0000256" key="8">
    <source>
        <dbReference type="ARBA" id="ARBA00030686"/>
    </source>
</evidence>
<evidence type="ECO:0000256" key="2">
    <source>
        <dbReference type="ARBA" id="ARBA00007110"/>
    </source>
</evidence>
<dbReference type="GO" id="GO:0009236">
    <property type="term" value="P:cobalamin biosynthetic process"/>
    <property type="evidence" value="ECO:0007669"/>
    <property type="project" value="UniProtKB-UniRule"/>
</dbReference>
<dbReference type="InterPro" id="IPR017846">
    <property type="entry name" value="Nict_dMeBzImd_PRibTrfase_bact"/>
</dbReference>
<keyword evidence="13" id="KW-1185">Reference proteome</keyword>
<feature type="active site" description="Proton acceptor" evidence="10">
    <location>
        <position position="313"/>
    </location>
</feature>
<comment type="catalytic activity">
    <reaction evidence="9 10">
        <text>5,6-dimethylbenzimidazole + nicotinate beta-D-ribonucleotide = alpha-ribazole 5'-phosphate + nicotinate + H(+)</text>
        <dbReference type="Rhea" id="RHEA:11196"/>
        <dbReference type="ChEBI" id="CHEBI:15378"/>
        <dbReference type="ChEBI" id="CHEBI:15890"/>
        <dbReference type="ChEBI" id="CHEBI:32544"/>
        <dbReference type="ChEBI" id="CHEBI:57502"/>
        <dbReference type="ChEBI" id="CHEBI:57918"/>
        <dbReference type="EC" id="2.4.2.21"/>
    </reaction>
</comment>
<dbReference type="Pfam" id="PF02277">
    <property type="entry name" value="DBI_PRT"/>
    <property type="match status" value="1"/>
</dbReference>
<comment type="caution">
    <text evidence="12">The sequence shown here is derived from an EMBL/GenBank/DDBJ whole genome shotgun (WGS) entry which is preliminary data.</text>
</comment>
<protein>
    <recommendedName>
        <fullName evidence="4 10">Nicotinate-nucleotide--dimethylbenzimidazole phosphoribosyltransferase</fullName>
        <shortName evidence="10">NN:DBI PRT</shortName>
        <ecNumber evidence="3 10">2.4.2.21</ecNumber>
    </recommendedName>
    <alternativeName>
        <fullName evidence="8 10">N(1)-alpha-phosphoribosyltransferase</fullName>
    </alternativeName>
</protein>
<feature type="transmembrane region" description="Helical" evidence="11">
    <location>
        <begin position="254"/>
        <end position="277"/>
    </location>
</feature>
<accession>A0A327R1K6</accession>
<dbReference type="UniPathway" id="UPA00061">
    <property type="reaction ID" value="UER00516"/>
</dbReference>
<dbReference type="RefSeq" id="WP_111595687.1">
    <property type="nucleotide sequence ID" value="NZ_QLLL01000001.1"/>
</dbReference>
<evidence type="ECO:0000256" key="6">
    <source>
        <dbReference type="ARBA" id="ARBA00022676"/>
    </source>
</evidence>
<comment type="pathway">
    <text evidence="1 10">Nucleoside biosynthesis; alpha-ribazole biosynthesis; alpha-ribazole from 5,6-dimethylbenzimidazole: step 1/2.</text>
</comment>
<dbReference type="InterPro" id="IPR036087">
    <property type="entry name" value="Nict_dMeBzImd_PRibTrfase_sf"/>
</dbReference>
<dbReference type="EMBL" id="QLLL01000001">
    <property type="protein sequence ID" value="RAJ10540.1"/>
    <property type="molecule type" value="Genomic_DNA"/>
</dbReference>
<evidence type="ECO:0000256" key="1">
    <source>
        <dbReference type="ARBA" id="ARBA00005049"/>
    </source>
</evidence>
<dbReference type="InterPro" id="IPR003200">
    <property type="entry name" value="Nict_dMeBzImd_PRibTrfase"/>
</dbReference>
<sequence>MKTFHIEAPSKQLDAALTEKINLKTKPLGALGVLEQIAFQVGKIQQTLSPQLNNPTIIVFAGDHGIAEEGVVNPYPQAVTAQMVYNFVQGGAAINAFSQLNNIKLEVVDAGVAHDFDPSLPIIHTKIAYGTANYRLQKAMTDAQRDIAIKAGAIIVKSAFEQGSNMIGFGEMGIGNTSAAALLMSYFTQAPIEDCTGAGTSHNNDLLQRKIEVLKSVQAFHANITSPLDALATFGGFEIAMMVGAILQAAELKMVIVIDGFIVSTALLTALALYPAVIEYCVFAHTSHENGHQALLRNLAVKPLLQLDLRLGEGTGAALAMPLIQAAVAFLNNMSSFAEAKVSNIES</sequence>
<dbReference type="CDD" id="cd02439">
    <property type="entry name" value="DMB-PRT_CobT"/>
    <property type="match status" value="1"/>
</dbReference>
<dbReference type="Gene3D" id="1.10.1610.10">
    <property type="match status" value="1"/>
</dbReference>
<dbReference type="GO" id="GO:0008939">
    <property type="term" value="F:nicotinate-nucleotide-dimethylbenzimidazole phosphoribosyltransferase activity"/>
    <property type="evidence" value="ECO:0007669"/>
    <property type="project" value="UniProtKB-UniRule"/>
</dbReference>
<keyword evidence="11" id="KW-0812">Transmembrane</keyword>
<dbReference type="FunFam" id="3.40.50.10210:FF:000001">
    <property type="entry name" value="Nicotinate-nucleotide--dimethylbenzimidazole phosphoribosyltransferase"/>
    <property type="match status" value="1"/>
</dbReference>
<name>A0A327R1K6_9BACT</name>
<dbReference type="InterPro" id="IPR023195">
    <property type="entry name" value="Nict_dMeBzImd_PRibTrfase_N"/>
</dbReference>